<dbReference type="AlphaFoldDB" id="A0A0D0GRW0"/>
<accession>A0A0D0GRW0</accession>
<protein>
    <submittedName>
        <fullName evidence="1">Uncharacterized protein</fullName>
    </submittedName>
</protein>
<comment type="caution">
    <text evidence="1">The sequence shown here is derived from an EMBL/GenBank/DDBJ whole genome shotgun (WGS) entry which is preliminary data.</text>
</comment>
<dbReference type="OrthoDB" id="908824at2"/>
<proteinExistence type="predicted"/>
<gene>
    <name evidence="1" type="ORF">TH53_00425</name>
</gene>
<sequence>MLQAKKIINTTYQKIKNNRTIILLFLIIILFSYQVRAQSSDFVSYHFKADTINIEGGKTFSNYLIIKNAALSTVGLVRNGVNVNLDNAILKLPDTMIIEAGQTKSFPLKYFSDEQTIQSNIQSFEVKLRSITRNINVQKSSSFYTQLLNVSGLVLDVQSSEIYFDPISNKADLQLRVFNSGLIPITFDLDLSGIPKGQEFLGTKGRMTLAAGTEKILPFVAINKSRNNAAADFLVTIKAVDQSGNQLSVRRLRIMTVSSNRNLVLNEQDIYYKTRPNTLSLNYMNANNFNSLQLFGNGKIDLKKETGTSLQFKS</sequence>
<dbReference type="RefSeq" id="WP_041877301.1">
    <property type="nucleotide sequence ID" value="NZ_JXRA01000003.1"/>
</dbReference>
<dbReference type="STRING" id="1503925.TH53_00425"/>
<evidence type="ECO:0000313" key="2">
    <source>
        <dbReference type="Proteomes" id="UP000032049"/>
    </source>
</evidence>
<keyword evidence="2" id="KW-1185">Reference proteome</keyword>
<organism evidence="1 2">
    <name type="scientific">Pedobacter lusitanus</name>
    <dbReference type="NCBI Taxonomy" id="1503925"/>
    <lineage>
        <taxon>Bacteria</taxon>
        <taxon>Pseudomonadati</taxon>
        <taxon>Bacteroidota</taxon>
        <taxon>Sphingobacteriia</taxon>
        <taxon>Sphingobacteriales</taxon>
        <taxon>Sphingobacteriaceae</taxon>
        <taxon>Pedobacter</taxon>
    </lineage>
</organism>
<reference evidence="1 2" key="1">
    <citation type="submission" date="2015-01" db="EMBL/GenBank/DDBJ databases">
        <title>Draft genome sequence of Pedobacter sp. NL19 isolated from sludge of an effluent treatment pond in an abandoned uranium mine.</title>
        <authorList>
            <person name="Santos T."/>
            <person name="Caetano T."/>
            <person name="Covas C."/>
            <person name="Cruz A."/>
            <person name="Mendo S."/>
        </authorList>
    </citation>
    <scope>NUCLEOTIDE SEQUENCE [LARGE SCALE GENOMIC DNA]</scope>
    <source>
        <strain evidence="1 2">NL19</strain>
    </source>
</reference>
<dbReference type="Proteomes" id="UP000032049">
    <property type="component" value="Unassembled WGS sequence"/>
</dbReference>
<name>A0A0D0GRW0_9SPHI</name>
<evidence type="ECO:0000313" key="1">
    <source>
        <dbReference type="EMBL" id="KIO78990.1"/>
    </source>
</evidence>
<dbReference type="EMBL" id="JXRA01000003">
    <property type="protein sequence ID" value="KIO78990.1"/>
    <property type="molecule type" value="Genomic_DNA"/>
</dbReference>